<name>A0A4Y9ACM1_9BACI</name>
<dbReference type="Proteomes" id="UP000298484">
    <property type="component" value="Unassembled WGS sequence"/>
</dbReference>
<accession>A0A4Y9ACM1</accession>
<reference evidence="1 2" key="1">
    <citation type="submission" date="2019-03" db="EMBL/GenBank/DDBJ databases">
        <title>Genome sequence of Lentibacillus salicampi ATCC BAA-719.</title>
        <authorList>
            <person name="Maclea K.S."/>
            <person name="Simoes Junior M."/>
        </authorList>
    </citation>
    <scope>NUCLEOTIDE SEQUENCE [LARGE SCALE GENOMIC DNA]</scope>
    <source>
        <strain evidence="1 2">ATCC BAA-719</strain>
    </source>
</reference>
<organism evidence="1 2">
    <name type="scientific">Lentibacillus salicampi</name>
    <dbReference type="NCBI Taxonomy" id="175306"/>
    <lineage>
        <taxon>Bacteria</taxon>
        <taxon>Bacillati</taxon>
        <taxon>Bacillota</taxon>
        <taxon>Bacilli</taxon>
        <taxon>Bacillales</taxon>
        <taxon>Bacillaceae</taxon>
        <taxon>Lentibacillus</taxon>
    </lineage>
</organism>
<protein>
    <submittedName>
        <fullName evidence="1">Uncharacterized protein</fullName>
    </submittedName>
</protein>
<evidence type="ECO:0000313" key="1">
    <source>
        <dbReference type="EMBL" id="TFJ92121.1"/>
    </source>
</evidence>
<dbReference type="RefSeq" id="WP_135110823.1">
    <property type="nucleotide sequence ID" value="NZ_SRHY01000029.1"/>
</dbReference>
<gene>
    <name evidence="1" type="ORF">E4U82_14160</name>
</gene>
<proteinExistence type="predicted"/>
<dbReference type="EMBL" id="SRHY01000029">
    <property type="protein sequence ID" value="TFJ92121.1"/>
    <property type="molecule type" value="Genomic_DNA"/>
</dbReference>
<dbReference type="AlphaFoldDB" id="A0A4Y9ACM1"/>
<sequence length="75" mass="8863">MEKEATIKQDILDELQTKWLLTDMKRKIIQTACHLIDDEVYTKKHAVHALMEVVALIEMEEKKIRPDDVRNECVQ</sequence>
<dbReference type="OrthoDB" id="9973506at2"/>
<keyword evidence="2" id="KW-1185">Reference proteome</keyword>
<comment type="caution">
    <text evidence="1">The sequence shown here is derived from an EMBL/GenBank/DDBJ whole genome shotgun (WGS) entry which is preliminary data.</text>
</comment>
<evidence type="ECO:0000313" key="2">
    <source>
        <dbReference type="Proteomes" id="UP000298484"/>
    </source>
</evidence>